<reference evidence="2" key="5">
    <citation type="submission" date="2018-04" db="UniProtKB">
        <authorList>
            <consortium name="EnsemblFungi"/>
        </authorList>
    </citation>
    <scope>IDENTIFICATION</scope>
    <source>
        <strain evidence="2">R3-111a-1</strain>
    </source>
</reference>
<organism evidence="1">
    <name type="scientific">Gaeumannomyces tritici (strain R3-111a-1)</name>
    <name type="common">Wheat and barley take-all root rot fungus</name>
    <name type="synonym">Gaeumannomyces graminis var. tritici</name>
    <dbReference type="NCBI Taxonomy" id="644352"/>
    <lineage>
        <taxon>Eukaryota</taxon>
        <taxon>Fungi</taxon>
        <taxon>Dikarya</taxon>
        <taxon>Ascomycota</taxon>
        <taxon>Pezizomycotina</taxon>
        <taxon>Sordariomycetes</taxon>
        <taxon>Sordariomycetidae</taxon>
        <taxon>Magnaporthales</taxon>
        <taxon>Magnaporthaceae</taxon>
        <taxon>Gaeumannomyces</taxon>
    </lineage>
</organism>
<sequence>MPLTPVYQYVLIILRGFPNAFIAKTCNTGIFRKVYQSPISRLQSYLKSQILLYHIGQIICALRALNRCLKTHRTQNCPHCNIKSYLKNVPIFSHHFLLNKKANLSFNCYQKPWLILSFFVNLLQLKP</sequence>
<dbReference type="RefSeq" id="XP_009227688.1">
    <property type="nucleotide sequence ID" value="XM_009229424.1"/>
</dbReference>
<evidence type="ECO:0000313" key="1">
    <source>
        <dbReference type="EMBL" id="EJT70510.1"/>
    </source>
</evidence>
<dbReference type="GeneID" id="20351991"/>
<keyword evidence="3" id="KW-1185">Reference proteome</keyword>
<dbReference type="EnsemblFungi" id="EJT70510">
    <property type="protein sequence ID" value="EJT70510"/>
    <property type="gene ID" value="GGTG_11533"/>
</dbReference>
<evidence type="ECO:0000313" key="3">
    <source>
        <dbReference type="Proteomes" id="UP000006039"/>
    </source>
</evidence>
<gene>
    <name evidence="2" type="primary">20351991</name>
    <name evidence="1" type="ORF">GGTG_11533</name>
</gene>
<reference evidence="2" key="4">
    <citation type="journal article" date="2015" name="G3 (Bethesda)">
        <title>Genome sequences of three phytopathogenic species of the Magnaporthaceae family of fungi.</title>
        <authorList>
            <person name="Okagaki L.H."/>
            <person name="Nunes C.C."/>
            <person name="Sailsbery J."/>
            <person name="Clay B."/>
            <person name="Brown D."/>
            <person name="John T."/>
            <person name="Oh Y."/>
            <person name="Young N."/>
            <person name="Fitzgerald M."/>
            <person name="Haas B.J."/>
            <person name="Zeng Q."/>
            <person name="Young S."/>
            <person name="Adiconis X."/>
            <person name="Fan L."/>
            <person name="Levin J.Z."/>
            <person name="Mitchell T.K."/>
            <person name="Okubara P.A."/>
            <person name="Farman M.L."/>
            <person name="Kohn L.M."/>
            <person name="Birren B."/>
            <person name="Ma L.-J."/>
            <person name="Dean R.A."/>
        </authorList>
    </citation>
    <scope>NUCLEOTIDE SEQUENCE</scope>
    <source>
        <strain evidence="2">R3-111a-1</strain>
    </source>
</reference>
<protein>
    <submittedName>
        <fullName evidence="1 2">Uncharacterized protein</fullName>
    </submittedName>
</protein>
<accession>J3PDG2</accession>
<name>J3PDG2_GAET3</name>
<proteinExistence type="predicted"/>
<reference evidence="3" key="1">
    <citation type="submission" date="2010-07" db="EMBL/GenBank/DDBJ databases">
        <title>The genome sequence of Gaeumannomyces graminis var. tritici strain R3-111a-1.</title>
        <authorList>
            <consortium name="The Broad Institute Genome Sequencing Platform"/>
            <person name="Ma L.-J."/>
            <person name="Dead R."/>
            <person name="Young S."/>
            <person name="Zeng Q."/>
            <person name="Koehrsen M."/>
            <person name="Alvarado L."/>
            <person name="Berlin A."/>
            <person name="Chapman S.B."/>
            <person name="Chen Z."/>
            <person name="Freedman E."/>
            <person name="Gellesch M."/>
            <person name="Goldberg J."/>
            <person name="Griggs A."/>
            <person name="Gujja S."/>
            <person name="Heilman E.R."/>
            <person name="Heiman D."/>
            <person name="Hepburn T."/>
            <person name="Howarth C."/>
            <person name="Jen D."/>
            <person name="Larson L."/>
            <person name="Mehta T."/>
            <person name="Neiman D."/>
            <person name="Pearson M."/>
            <person name="Roberts A."/>
            <person name="Saif S."/>
            <person name="Shea T."/>
            <person name="Shenoy N."/>
            <person name="Sisk P."/>
            <person name="Stolte C."/>
            <person name="Sykes S."/>
            <person name="Walk T."/>
            <person name="White J."/>
            <person name="Yandava C."/>
            <person name="Haas B."/>
            <person name="Nusbaum C."/>
            <person name="Birren B."/>
        </authorList>
    </citation>
    <scope>NUCLEOTIDE SEQUENCE [LARGE SCALE GENOMIC DNA]</scope>
    <source>
        <strain evidence="3">R3-111a-1</strain>
    </source>
</reference>
<reference evidence="1" key="3">
    <citation type="submission" date="2010-09" db="EMBL/GenBank/DDBJ databases">
        <title>Annotation of Gaeumannomyces graminis var. tritici R3-111a-1.</title>
        <authorList>
            <consortium name="The Broad Institute Genome Sequencing Platform"/>
            <person name="Ma L.-J."/>
            <person name="Dead R."/>
            <person name="Young S.K."/>
            <person name="Zeng Q."/>
            <person name="Gargeya S."/>
            <person name="Fitzgerald M."/>
            <person name="Haas B."/>
            <person name="Abouelleil A."/>
            <person name="Alvarado L."/>
            <person name="Arachchi H.M."/>
            <person name="Berlin A."/>
            <person name="Brown A."/>
            <person name="Chapman S.B."/>
            <person name="Chen Z."/>
            <person name="Dunbar C."/>
            <person name="Freedman E."/>
            <person name="Gearin G."/>
            <person name="Gellesch M."/>
            <person name="Goldberg J."/>
            <person name="Griggs A."/>
            <person name="Gujja S."/>
            <person name="Heiman D."/>
            <person name="Howarth C."/>
            <person name="Larson L."/>
            <person name="Lui A."/>
            <person name="MacDonald P.J.P."/>
            <person name="Mehta T."/>
            <person name="Montmayeur A."/>
            <person name="Murphy C."/>
            <person name="Neiman D."/>
            <person name="Pearson M."/>
            <person name="Priest M."/>
            <person name="Roberts A."/>
            <person name="Saif S."/>
            <person name="Shea T."/>
            <person name="Shenoy N."/>
            <person name="Sisk P."/>
            <person name="Stolte C."/>
            <person name="Sykes S."/>
            <person name="Yandava C."/>
            <person name="Wortman J."/>
            <person name="Nusbaum C."/>
            <person name="Birren B."/>
        </authorList>
    </citation>
    <scope>NUCLEOTIDE SEQUENCE</scope>
    <source>
        <strain evidence="1">R3-111a-1</strain>
    </source>
</reference>
<dbReference type="AlphaFoldDB" id="J3PDG2"/>
<dbReference type="Proteomes" id="UP000006039">
    <property type="component" value="Unassembled WGS sequence"/>
</dbReference>
<evidence type="ECO:0000313" key="2">
    <source>
        <dbReference type="EnsemblFungi" id="EJT70510"/>
    </source>
</evidence>
<dbReference type="HOGENOM" id="CLU_1970721_0_0_1"/>
<reference evidence="1" key="2">
    <citation type="submission" date="2010-07" db="EMBL/GenBank/DDBJ databases">
        <authorList>
            <consortium name="The Broad Institute Genome Sequencing Platform"/>
            <consortium name="Broad Institute Genome Sequencing Center for Infectious Disease"/>
            <person name="Ma L.-J."/>
            <person name="Dead R."/>
            <person name="Young S."/>
            <person name="Zeng Q."/>
            <person name="Koehrsen M."/>
            <person name="Alvarado L."/>
            <person name="Berlin A."/>
            <person name="Chapman S.B."/>
            <person name="Chen Z."/>
            <person name="Freedman E."/>
            <person name="Gellesch M."/>
            <person name="Goldberg J."/>
            <person name="Griggs A."/>
            <person name="Gujja S."/>
            <person name="Heilman E.R."/>
            <person name="Heiman D."/>
            <person name="Hepburn T."/>
            <person name="Howarth C."/>
            <person name="Jen D."/>
            <person name="Larson L."/>
            <person name="Mehta T."/>
            <person name="Neiman D."/>
            <person name="Pearson M."/>
            <person name="Roberts A."/>
            <person name="Saif S."/>
            <person name="Shea T."/>
            <person name="Shenoy N."/>
            <person name="Sisk P."/>
            <person name="Stolte C."/>
            <person name="Sykes S."/>
            <person name="Walk T."/>
            <person name="White J."/>
            <person name="Yandava C."/>
            <person name="Haas B."/>
            <person name="Nusbaum C."/>
            <person name="Birren B."/>
        </authorList>
    </citation>
    <scope>NUCLEOTIDE SEQUENCE</scope>
    <source>
        <strain evidence="1">R3-111a-1</strain>
    </source>
</reference>
<dbReference type="VEuPathDB" id="FungiDB:GGTG_11533"/>
<dbReference type="EMBL" id="GL385401">
    <property type="protein sequence ID" value="EJT70510.1"/>
    <property type="molecule type" value="Genomic_DNA"/>
</dbReference>